<dbReference type="Gene3D" id="2.40.70.10">
    <property type="entry name" value="Acid Proteases"/>
    <property type="match status" value="1"/>
</dbReference>
<organism evidence="8 9">
    <name type="scientific">Perkinsus chesapeaki</name>
    <name type="common">Clam parasite</name>
    <name type="synonym">Perkinsus andrewsi</name>
    <dbReference type="NCBI Taxonomy" id="330153"/>
    <lineage>
        <taxon>Eukaryota</taxon>
        <taxon>Sar</taxon>
        <taxon>Alveolata</taxon>
        <taxon>Perkinsozoa</taxon>
        <taxon>Perkinsea</taxon>
        <taxon>Perkinsida</taxon>
        <taxon>Perkinsidae</taxon>
        <taxon>Perkinsus</taxon>
    </lineage>
</organism>
<keyword evidence="3" id="KW-0732">Signal</keyword>
<evidence type="ECO:0000256" key="4">
    <source>
        <dbReference type="ARBA" id="ARBA00022750"/>
    </source>
</evidence>
<comment type="similarity">
    <text evidence="1">Belongs to the peptidase A1 family.</text>
</comment>
<evidence type="ECO:0000256" key="5">
    <source>
        <dbReference type="ARBA" id="ARBA00022801"/>
    </source>
</evidence>
<dbReference type="PANTHER" id="PTHR47965">
    <property type="entry name" value="ASPARTYL PROTEASE-RELATED"/>
    <property type="match status" value="1"/>
</dbReference>
<dbReference type="AlphaFoldDB" id="A0A7J6KQD1"/>
<evidence type="ECO:0000259" key="7">
    <source>
        <dbReference type="PROSITE" id="PS51767"/>
    </source>
</evidence>
<feature type="non-terminal residue" evidence="8">
    <location>
        <position position="320"/>
    </location>
</feature>
<keyword evidence="2" id="KW-0645">Protease</keyword>
<evidence type="ECO:0000256" key="6">
    <source>
        <dbReference type="ARBA" id="ARBA00023145"/>
    </source>
</evidence>
<evidence type="ECO:0000313" key="8">
    <source>
        <dbReference type="EMBL" id="KAF4648809.1"/>
    </source>
</evidence>
<dbReference type="Proteomes" id="UP000591131">
    <property type="component" value="Unassembled WGS sequence"/>
</dbReference>
<dbReference type="PANTHER" id="PTHR47965:SF12">
    <property type="entry name" value="ASPARTIC PROTEINASE 3-RELATED"/>
    <property type="match status" value="1"/>
</dbReference>
<keyword evidence="6" id="KW-0865">Zymogen</keyword>
<gene>
    <name evidence="8" type="ORF">FOL47_002749</name>
</gene>
<proteinExistence type="inferred from homology"/>
<evidence type="ECO:0000256" key="1">
    <source>
        <dbReference type="ARBA" id="ARBA00007447"/>
    </source>
</evidence>
<dbReference type="Pfam" id="PF00026">
    <property type="entry name" value="Asp"/>
    <property type="match status" value="1"/>
</dbReference>
<dbReference type="SUPFAM" id="SSF50630">
    <property type="entry name" value="Acid proteases"/>
    <property type="match status" value="1"/>
</dbReference>
<name>A0A7J6KQD1_PERCH</name>
<dbReference type="InterPro" id="IPR033121">
    <property type="entry name" value="PEPTIDASE_A1"/>
</dbReference>
<dbReference type="InterPro" id="IPR021109">
    <property type="entry name" value="Peptidase_aspartic_dom_sf"/>
</dbReference>
<dbReference type="PROSITE" id="PS51767">
    <property type="entry name" value="PEPTIDASE_A1"/>
    <property type="match status" value="1"/>
</dbReference>
<dbReference type="InterPro" id="IPR001461">
    <property type="entry name" value="Aspartic_peptidase_A1"/>
</dbReference>
<dbReference type="GO" id="GO:0004190">
    <property type="term" value="F:aspartic-type endopeptidase activity"/>
    <property type="evidence" value="ECO:0007669"/>
    <property type="project" value="UniProtKB-KW"/>
</dbReference>
<keyword evidence="4" id="KW-0064">Aspartyl protease</keyword>
<dbReference type="GO" id="GO:0006508">
    <property type="term" value="P:proteolysis"/>
    <property type="evidence" value="ECO:0007669"/>
    <property type="project" value="UniProtKB-KW"/>
</dbReference>
<comment type="caution">
    <text evidence="8">The sequence shown here is derived from an EMBL/GenBank/DDBJ whole genome shotgun (WGS) entry which is preliminary data.</text>
</comment>
<reference evidence="8 9" key="1">
    <citation type="submission" date="2020-04" db="EMBL/GenBank/DDBJ databases">
        <title>Perkinsus chesapeaki whole genome sequence.</title>
        <authorList>
            <person name="Bogema D.R."/>
        </authorList>
    </citation>
    <scope>NUCLEOTIDE SEQUENCE [LARGE SCALE GENOMIC DNA]</scope>
    <source>
        <strain evidence="8">ATCC PRA-425</strain>
    </source>
</reference>
<protein>
    <recommendedName>
        <fullName evidence="7">Peptidase A1 domain-containing protein</fullName>
    </recommendedName>
</protein>
<keyword evidence="9" id="KW-1185">Reference proteome</keyword>
<evidence type="ECO:0000256" key="2">
    <source>
        <dbReference type="ARBA" id="ARBA00022670"/>
    </source>
</evidence>
<evidence type="ECO:0000313" key="9">
    <source>
        <dbReference type="Proteomes" id="UP000591131"/>
    </source>
</evidence>
<accession>A0A7J6KQD1</accession>
<evidence type="ECO:0000256" key="3">
    <source>
        <dbReference type="ARBA" id="ARBA00022729"/>
    </source>
</evidence>
<feature type="domain" description="Peptidase A1" evidence="7">
    <location>
        <begin position="3"/>
        <end position="315"/>
    </location>
</feature>
<sequence>DGIVSHVMFDGQPLQLAIDTGLSGTYVVYKDWYERTYGKDACKQFQMGCYSCPSGCDPYAKEKHVTRFDDGSAVTSVLHEGTLSPAGKNLDMQFRLIIGFSPGSEVKALKRYCSKQLYLKKMIKKYAVSICSPSDVESFTGTLIFGDWNGLCAIKAGVTVIPMTQPHKAISLDSDLRSYGLVSPTGRRFNPEAGKRSVMYDTGSGSIFAPKSISESLLNKISYFAGPGVHVEAYNHGWNITDKGYSNFPALTFTVGSKQHFIVRIPPNKYALFCDGQWCKLAFREYGGSAVILGRPFFTTYFSSFDLELETVSIAEYKSR</sequence>
<dbReference type="EMBL" id="JAAPAO010001795">
    <property type="protein sequence ID" value="KAF4648809.1"/>
    <property type="molecule type" value="Genomic_DNA"/>
</dbReference>
<keyword evidence="5" id="KW-0378">Hydrolase</keyword>